<dbReference type="SMART" id="SM00715">
    <property type="entry name" value="LA"/>
    <property type="match status" value="1"/>
</dbReference>
<dbReference type="AlphaFoldDB" id="A0A6J0KCT4"/>
<dbReference type="InterPro" id="IPR045180">
    <property type="entry name" value="La_dom_prot"/>
</dbReference>
<dbReference type="PROSITE" id="PS50961">
    <property type="entry name" value="HTH_LA"/>
    <property type="match status" value="1"/>
</dbReference>
<evidence type="ECO:0000256" key="7">
    <source>
        <dbReference type="SAM" id="MobiDB-lite"/>
    </source>
</evidence>
<dbReference type="CDD" id="cd12291">
    <property type="entry name" value="RRM1_La"/>
    <property type="match status" value="1"/>
</dbReference>
<dbReference type="FunFam" id="3.30.70.330:FF:001017">
    <property type="entry name" value="La protein 2"/>
    <property type="match status" value="1"/>
</dbReference>
<dbReference type="GeneID" id="108816737"/>
<dbReference type="Gene3D" id="1.10.10.10">
    <property type="entry name" value="Winged helix-like DNA-binding domain superfamily/Winged helix DNA-binding domain"/>
    <property type="match status" value="1"/>
</dbReference>
<dbReference type="GO" id="GO:0005730">
    <property type="term" value="C:nucleolus"/>
    <property type="evidence" value="ECO:0007669"/>
    <property type="project" value="UniProtKB-SubCell"/>
</dbReference>
<gene>
    <name evidence="12" type="primary">LOC108816737</name>
</gene>
<dbReference type="InterPro" id="IPR036388">
    <property type="entry name" value="WH-like_DNA-bd_sf"/>
</dbReference>
<evidence type="ECO:0000259" key="8">
    <source>
        <dbReference type="PROSITE" id="PS50102"/>
    </source>
</evidence>
<evidence type="ECO:0000256" key="5">
    <source>
        <dbReference type="ARBA" id="ARBA00057261"/>
    </source>
</evidence>
<sequence>MSIPCLTEETAKSVLRQVEFYFSDSNLPIDDFLKKTVRESEDGLVSLGLICSFSKMRAYLKLGDSKGDDVPEDTIKAVADTLRTSKALKVSEDGKKVGRSTELLKLEDLIEQLNARTVAVSPFSYDVKREDVEAFFSQYGKVNSVRMPRHVAETRVFSGVALVEFPTEEEAQNVMKQNLVFAGLELEMKTKKEFDDEREKDAEKFANYRPQKASANQKNGSDHRNGSESEANYPKGLIISFTLKRSTEEGAKEKSSEEAADKKMEESESKPEDNPAADKENTDQAQGQGTEGEDDDGEKEEKGGALATHKDNKDVVLREDLKAVFGKFGDVKFVDFKMGSETGYLRFDEPEASQKARAAAVLAKEGGLAVKNFIAVLEPLTGEAEKEYWGLLRSKDRFDKGGRGGRGGKRGGRFGRKRGSDSPGGRWNKSQKVEA</sequence>
<dbReference type="SUPFAM" id="SSF46785">
    <property type="entry name" value="Winged helix' DNA-binding domain"/>
    <property type="match status" value="1"/>
</dbReference>
<evidence type="ECO:0000256" key="6">
    <source>
        <dbReference type="PROSITE-ProRule" id="PRU00332"/>
    </source>
</evidence>
<keyword evidence="3 6" id="KW-0694">RNA-binding</keyword>
<evidence type="ECO:0000259" key="9">
    <source>
        <dbReference type="PROSITE" id="PS50961"/>
    </source>
</evidence>
<evidence type="ECO:0000256" key="1">
    <source>
        <dbReference type="ARBA" id="ARBA00004604"/>
    </source>
</evidence>
<dbReference type="SUPFAM" id="SSF54928">
    <property type="entry name" value="RNA-binding domain, RBD"/>
    <property type="match status" value="1"/>
</dbReference>
<feature type="compositionally biased region" description="Basic and acidic residues" evidence="7">
    <location>
        <begin position="299"/>
        <end position="312"/>
    </location>
</feature>
<dbReference type="PANTHER" id="PTHR22792:SF140">
    <property type="entry name" value="ACHILLES, ISOFORM A"/>
    <property type="match status" value="1"/>
</dbReference>
<reference evidence="11" key="1">
    <citation type="journal article" date="2019" name="Database">
        <title>The radish genome database (RadishGD): an integrated information resource for radish genomics.</title>
        <authorList>
            <person name="Yu H.J."/>
            <person name="Baek S."/>
            <person name="Lee Y.J."/>
            <person name="Cho A."/>
            <person name="Mun J.H."/>
        </authorList>
    </citation>
    <scope>NUCLEOTIDE SEQUENCE [LARGE SCALE GENOMIC DNA]</scope>
    <source>
        <strain evidence="11">cv. WK10039</strain>
    </source>
</reference>
<dbReference type="PANTHER" id="PTHR22792">
    <property type="entry name" value="LUPUS LA PROTEIN-RELATED"/>
    <property type="match status" value="1"/>
</dbReference>
<dbReference type="GO" id="GO:0003729">
    <property type="term" value="F:mRNA binding"/>
    <property type="evidence" value="ECO:0007669"/>
    <property type="project" value="TreeGrafter"/>
</dbReference>
<dbReference type="CDD" id="cd08030">
    <property type="entry name" value="LA_like_plant"/>
    <property type="match status" value="1"/>
</dbReference>
<dbReference type="PRINTS" id="PR00302">
    <property type="entry name" value="LUPUSLA"/>
</dbReference>
<feature type="domain" description="HTH La-type RNA-binding" evidence="9">
    <location>
        <begin position="4"/>
        <end position="108"/>
    </location>
</feature>
<dbReference type="SMART" id="SM00360">
    <property type="entry name" value="RRM"/>
    <property type="match status" value="1"/>
</dbReference>
<keyword evidence="4" id="KW-0539">Nucleus</keyword>
<dbReference type="Pfam" id="PF05383">
    <property type="entry name" value="La"/>
    <property type="match status" value="1"/>
</dbReference>
<feature type="compositionally biased region" description="Basic and acidic residues" evidence="7">
    <location>
        <begin position="245"/>
        <end position="282"/>
    </location>
</feature>
<name>A0A6J0KCT4_RAPSA</name>
<dbReference type="InterPro" id="IPR006630">
    <property type="entry name" value="La_HTH"/>
</dbReference>
<comment type="function">
    <text evidence="5">Binds to the 3' poly(U) terminus of nascent RNA polymerase III transcripts, protecting them from exonuclease digestion and facilitating their folding and maturation.</text>
</comment>
<dbReference type="InterPro" id="IPR036390">
    <property type="entry name" value="WH_DNA-bd_sf"/>
</dbReference>
<dbReference type="GO" id="GO:1990904">
    <property type="term" value="C:ribonucleoprotein complex"/>
    <property type="evidence" value="ECO:0007669"/>
    <property type="project" value="UniProtKB-UniRule"/>
</dbReference>
<dbReference type="FunFam" id="1.10.10.10:FF:000795">
    <property type="entry name" value="La protein 2"/>
    <property type="match status" value="1"/>
</dbReference>
<proteinExistence type="predicted"/>
<feature type="compositionally biased region" description="Basic residues" evidence="7">
    <location>
        <begin position="406"/>
        <end position="417"/>
    </location>
</feature>
<protein>
    <submittedName>
        <fullName evidence="12">La protein 1 isoform X1</fullName>
    </submittedName>
</protein>
<comment type="subcellular location">
    <subcellularLocation>
        <location evidence="1">Nucleus</location>
        <location evidence="1">Nucleolus</location>
    </subcellularLocation>
    <subcellularLocation>
        <location evidence="2">Nucleus</location>
        <location evidence="2">Nucleoplasm</location>
    </subcellularLocation>
</comment>
<dbReference type="Pfam" id="PF08777">
    <property type="entry name" value="RRM_3"/>
    <property type="match status" value="1"/>
</dbReference>
<dbReference type="InterPro" id="IPR000504">
    <property type="entry name" value="RRM_dom"/>
</dbReference>
<accession>A0A6J0KCT4</accession>
<dbReference type="KEGG" id="rsz:108816737"/>
<keyword evidence="11" id="KW-1185">Reference proteome</keyword>
<evidence type="ECO:0000256" key="4">
    <source>
        <dbReference type="ARBA" id="ARBA00023242"/>
    </source>
</evidence>
<dbReference type="InterPro" id="IPR002344">
    <property type="entry name" value="Lupus_La"/>
</dbReference>
<dbReference type="Proteomes" id="UP000504610">
    <property type="component" value="Chromosome 2"/>
</dbReference>
<feature type="domain" description="XRRM" evidence="10">
    <location>
        <begin position="300"/>
        <end position="421"/>
    </location>
</feature>
<dbReference type="GO" id="GO:0005654">
    <property type="term" value="C:nucleoplasm"/>
    <property type="evidence" value="ECO:0007669"/>
    <property type="project" value="UniProtKB-SubCell"/>
</dbReference>
<dbReference type="PROSITE" id="PS50102">
    <property type="entry name" value="RRM"/>
    <property type="match status" value="1"/>
</dbReference>
<organism evidence="11 12">
    <name type="scientific">Raphanus sativus</name>
    <name type="common">Radish</name>
    <name type="synonym">Raphanus raphanistrum var. sativus</name>
    <dbReference type="NCBI Taxonomy" id="3726"/>
    <lineage>
        <taxon>Eukaryota</taxon>
        <taxon>Viridiplantae</taxon>
        <taxon>Streptophyta</taxon>
        <taxon>Embryophyta</taxon>
        <taxon>Tracheophyta</taxon>
        <taxon>Spermatophyta</taxon>
        <taxon>Magnoliopsida</taxon>
        <taxon>eudicotyledons</taxon>
        <taxon>Gunneridae</taxon>
        <taxon>Pentapetalae</taxon>
        <taxon>rosids</taxon>
        <taxon>malvids</taxon>
        <taxon>Brassicales</taxon>
        <taxon>Brassicaceae</taxon>
        <taxon>Brassiceae</taxon>
        <taxon>Raphanus</taxon>
    </lineage>
</organism>
<feature type="domain" description="RRM" evidence="8">
    <location>
        <begin position="116"/>
        <end position="193"/>
    </location>
</feature>
<evidence type="ECO:0000256" key="2">
    <source>
        <dbReference type="ARBA" id="ARBA00004642"/>
    </source>
</evidence>
<dbReference type="InterPro" id="IPR012677">
    <property type="entry name" value="Nucleotide-bd_a/b_plait_sf"/>
</dbReference>
<dbReference type="PROSITE" id="PS51939">
    <property type="entry name" value="XRRM"/>
    <property type="match status" value="1"/>
</dbReference>
<dbReference type="RefSeq" id="XP_018444809.1">
    <property type="nucleotide sequence ID" value="XM_018589307.2"/>
</dbReference>
<dbReference type="Gene3D" id="3.30.70.330">
    <property type="match status" value="2"/>
</dbReference>
<dbReference type="OrthoDB" id="439993at2759"/>
<feature type="region of interest" description="Disordered" evidence="7">
    <location>
        <begin position="396"/>
        <end position="435"/>
    </location>
</feature>
<evidence type="ECO:0000313" key="12">
    <source>
        <dbReference type="RefSeq" id="XP_018444809.1"/>
    </source>
</evidence>
<evidence type="ECO:0000313" key="11">
    <source>
        <dbReference type="Proteomes" id="UP000504610"/>
    </source>
</evidence>
<feature type="region of interest" description="Disordered" evidence="7">
    <location>
        <begin position="205"/>
        <end position="312"/>
    </location>
</feature>
<dbReference type="GO" id="GO:0006396">
    <property type="term" value="P:RNA processing"/>
    <property type="evidence" value="ECO:0007669"/>
    <property type="project" value="InterPro"/>
</dbReference>
<dbReference type="InterPro" id="IPR014886">
    <property type="entry name" value="La_xRRM"/>
</dbReference>
<evidence type="ECO:0000256" key="3">
    <source>
        <dbReference type="ARBA" id="ARBA00022884"/>
    </source>
</evidence>
<dbReference type="Pfam" id="PF00076">
    <property type="entry name" value="RRM_1"/>
    <property type="match status" value="1"/>
</dbReference>
<dbReference type="InterPro" id="IPR035979">
    <property type="entry name" value="RBD_domain_sf"/>
</dbReference>
<evidence type="ECO:0000259" key="10">
    <source>
        <dbReference type="PROSITE" id="PS51939"/>
    </source>
</evidence>
<reference evidence="12" key="2">
    <citation type="submission" date="2025-08" db="UniProtKB">
        <authorList>
            <consortium name="RefSeq"/>
        </authorList>
    </citation>
    <scope>IDENTIFICATION</scope>
    <source>
        <tissue evidence="12">Leaf</tissue>
    </source>
</reference>